<protein>
    <recommendedName>
        <fullName evidence="7">Peptidase A1 domain-containing protein</fullName>
    </recommendedName>
</protein>
<dbReference type="InterPro" id="IPR021109">
    <property type="entry name" value="Peptidase_aspartic_dom_sf"/>
</dbReference>
<feature type="domain" description="Xylanase inhibitor C-terminal" evidence="3">
    <location>
        <begin position="239"/>
        <end position="312"/>
    </location>
</feature>
<feature type="domain" description="Xylanase inhibitor C-terminal" evidence="3">
    <location>
        <begin position="324"/>
        <end position="371"/>
    </location>
</feature>
<dbReference type="InParanoid" id="K3XIS6"/>
<dbReference type="Pfam" id="PF14543">
    <property type="entry name" value="TAXi_N"/>
    <property type="match status" value="1"/>
</dbReference>
<keyword evidence="2" id="KW-0732">Signal</keyword>
<evidence type="ECO:0000313" key="6">
    <source>
        <dbReference type="Proteomes" id="UP000004995"/>
    </source>
</evidence>
<dbReference type="InterPro" id="IPR032861">
    <property type="entry name" value="TAXi_N"/>
</dbReference>
<reference evidence="6" key="1">
    <citation type="journal article" date="2012" name="Nat. Biotechnol.">
        <title>Reference genome sequence of the model plant Setaria.</title>
        <authorList>
            <person name="Bennetzen J.L."/>
            <person name="Schmutz J."/>
            <person name="Wang H."/>
            <person name="Percifield R."/>
            <person name="Hawkins J."/>
            <person name="Pontaroli A.C."/>
            <person name="Estep M."/>
            <person name="Feng L."/>
            <person name="Vaughn J.N."/>
            <person name="Grimwood J."/>
            <person name="Jenkins J."/>
            <person name="Barry K."/>
            <person name="Lindquist E."/>
            <person name="Hellsten U."/>
            <person name="Deshpande S."/>
            <person name="Wang X."/>
            <person name="Wu X."/>
            <person name="Mitros T."/>
            <person name="Triplett J."/>
            <person name="Yang X."/>
            <person name="Ye C.Y."/>
            <person name="Mauro-Herrera M."/>
            <person name="Wang L."/>
            <person name="Li P."/>
            <person name="Sharma M."/>
            <person name="Sharma R."/>
            <person name="Ronald P.C."/>
            <person name="Panaud O."/>
            <person name="Kellogg E.A."/>
            <person name="Brutnell T.P."/>
            <person name="Doust A.N."/>
            <person name="Tuskan G.A."/>
            <person name="Rokhsar D."/>
            <person name="Devos K.M."/>
        </authorList>
    </citation>
    <scope>NUCLEOTIDE SEQUENCE [LARGE SCALE GENOMIC DNA]</scope>
    <source>
        <strain evidence="6">cv. Yugu1</strain>
    </source>
</reference>
<keyword evidence="6" id="KW-1185">Reference proteome</keyword>
<evidence type="ECO:0008006" key="7">
    <source>
        <dbReference type="Google" id="ProtNLM"/>
    </source>
</evidence>
<evidence type="ECO:0000259" key="4">
    <source>
        <dbReference type="Pfam" id="PF14543"/>
    </source>
</evidence>
<dbReference type="EMBL" id="AGNK02003457">
    <property type="status" value="NOT_ANNOTATED_CDS"/>
    <property type="molecule type" value="Genomic_DNA"/>
</dbReference>
<organism evidence="5 6">
    <name type="scientific">Setaria italica</name>
    <name type="common">Foxtail millet</name>
    <name type="synonym">Panicum italicum</name>
    <dbReference type="NCBI Taxonomy" id="4555"/>
    <lineage>
        <taxon>Eukaryota</taxon>
        <taxon>Viridiplantae</taxon>
        <taxon>Streptophyta</taxon>
        <taxon>Embryophyta</taxon>
        <taxon>Tracheophyta</taxon>
        <taxon>Spermatophyta</taxon>
        <taxon>Magnoliopsida</taxon>
        <taxon>Liliopsida</taxon>
        <taxon>Poales</taxon>
        <taxon>Poaceae</taxon>
        <taxon>PACMAD clade</taxon>
        <taxon>Panicoideae</taxon>
        <taxon>Panicodae</taxon>
        <taxon>Paniceae</taxon>
        <taxon>Cenchrinae</taxon>
        <taxon>Setaria</taxon>
    </lineage>
</organism>
<dbReference type="STRING" id="4555.K3XIS6"/>
<reference evidence="5" key="2">
    <citation type="submission" date="2018-08" db="UniProtKB">
        <authorList>
            <consortium name="EnsemblPlants"/>
        </authorList>
    </citation>
    <scope>IDENTIFICATION</scope>
    <source>
        <strain evidence="5">Yugu1</strain>
    </source>
</reference>
<comment type="similarity">
    <text evidence="1">Belongs to the peptidase A1 family.</text>
</comment>
<sequence length="388" mass="40885">MPYAVSLLLVVLLLQCTAAQASQQPPLVSRITKDATSSLYTISIKDDAPLLVDLAGPLVWSTCPSPHATVPCQFDTCRAANQQRPRRCRYVDAGAFWAGREPPAWGCACAAHPFNPVTGECSTGDLTSFAMSANTTNGTDLLYPEAFAAVGGCAPGRLLASLPAAATGVAGFSRDPLSLRSQLAAQRGFGGRFALCLPAFAAFGGTPVYLGTESRGLVEYTGSIPYAPLLANPRNPSGYYIPVKGISMSWHGVDVAASLPNGALDLDGRTGRGGVVLSTVTPYTIMRPEVRRGNNKRVPAVKPFQLCYNGAFPLLKRPVSYDVDGAMCVGILEMEPGAMPVDGEPAAVIGGKTIENNLLVFDLEKGVLGFSLLDFQSTSCYSSNLSRL</sequence>
<dbReference type="PANTHER" id="PTHR47965">
    <property type="entry name" value="ASPARTYL PROTEASE-RELATED"/>
    <property type="match status" value="1"/>
</dbReference>
<dbReference type="eggNOG" id="KOG1339">
    <property type="taxonomic scope" value="Eukaryota"/>
</dbReference>
<evidence type="ECO:0000256" key="1">
    <source>
        <dbReference type="ARBA" id="ARBA00007447"/>
    </source>
</evidence>
<dbReference type="Gene3D" id="2.40.70.10">
    <property type="entry name" value="Acid Proteases"/>
    <property type="match status" value="3"/>
</dbReference>
<evidence type="ECO:0000256" key="2">
    <source>
        <dbReference type="SAM" id="SignalP"/>
    </source>
</evidence>
<dbReference type="FunCoup" id="K3XIS6">
    <property type="interactions" value="4"/>
</dbReference>
<dbReference type="Proteomes" id="UP000004995">
    <property type="component" value="Unassembled WGS sequence"/>
</dbReference>
<evidence type="ECO:0000313" key="5">
    <source>
        <dbReference type="EnsemblPlants" id="KQL08539"/>
    </source>
</evidence>
<dbReference type="SUPFAM" id="SSF50630">
    <property type="entry name" value="Acid proteases"/>
    <property type="match status" value="1"/>
</dbReference>
<dbReference type="InterPro" id="IPR032799">
    <property type="entry name" value="TAXi_C"/>
</dbReference>
<proteinExistence type="inferred from homology"/>
<feature type="signal peptide" evidence="2">
    <location>
        <begin position="1"/>
        <end position="21"/>
    </location>
</feature>
<dbReference type="Pfam" id="PF14541">
    <property type="entry name" value="TAXi_C"/>
    <property type="match status" value="2"/>
</dbReference>
<dbReference type="AlphaFoldDB" id="K3XIS6"/>
<dbReference type="PANTHER" id="PTHR47965:SF47">
    <property type="entry name" value="OS01G0937600 PROTEIN"/>
    <property type="match status" value="1"/>
</dbReference>
<feature type="chain" id="PRO_5010125778" description="Peptidase A1 domain-containing protein" evidence="2">
    <location>
        <begin position="22"/>
        <end position="388"/>
    </location>
</feature>
<dbReference type="InterPro" id="IPR001461">
    <property type="entry name" value="Aspartic_peptidase_A1"/>
</dbReference>
<dbReference type="HOGENOM" id="CLU_032185_1_0_1"/>
<accession>K3XIS6</accession>
<dbReference type="GO" id="GO:0006508">
    <property type="term" value="P:proteolysis"/>
    <property type="evidence" value="ECO:0007669"/>
    <property type="project" value="InterPro"/>
</dbReference>
<dbReference type="EnsemblPlants" id="KQL08539">
    <property type="protein sequence ID" value="KQL08539"/>
    <property type="gene ID" value="SETIT_001799mg"/>
</dbReference>
<name>K3XIS6_SETIT</name>
<dbReference type="GO" id="GO:0004190">
    <property type="term" value="F:aspartic-type endopeptidase activity"/>
    <property type="evidence" value="ECO:0007669"/>
    <property type="project" value="InterPro"/>
</dbReference>
<feature type="domain" description="Xylanase inhibitor N-terminal" evidence="4">
    <location>
        <begin position="47"/>
        <end position="200"/>
    </location>
</feature>
<dbReference type="Gramene" id="KQL08539">
    <property type="protein sequence ID" value="KQL08539"/>
    <property type="gene ID" value="SETIT_001799mg"/>
</dbReference>
<evidence type="ECO:0000259" key="3">
    <source>
        <dbReference type="Pfam" id="PF14541"/>
    </source>
</evidence>